<organism evidence="2 3">
    <name type="scientific">Plakobranchus ocellatus</name>
    <dbReference type="NCBI Taxonomy" id="259542"/>
    <lineage>
        <taxon>Eukaryota</taxon>
        <taxon>Metazoa</taxon>
        <taxon>Spiralia</taxon>
        <taxon>Lophotrochozoa</taxon>
        <taxon>Mollusca</taxon>
        <taxon>Gastropoda</taxon>
        <taxon>Heterobranchia</taxon>
        <taxon>Euthyneura</taxon>
        <taxon>Panpulmonata</taxon>
        <taxon>Sacoglossa</taxon>
        <taxon>Placobranchoidea</taxon>
        <taxon>Plakobranchidae</taxon>
        <taxon>Plakobranchus</taxon>
    </lineage>
</organism>
<dbReference type="EMBL" id="BLXT01002074">
    <property type="protein sequence ID" value="GFN90852.1"/>
    <property type="molecule type" value="Genomic_DNA"/>
</dbReference>
<comment type="caution">
    <text evidence="2">The sequence shown here is derived from an EMBL/GenBank/DDBJ whole genome shotgun (WGS) entry which is preliminary data.</text>
</comment>
<gene>
    <name evidence="2" type="ORF">PoB_001735800</name>
</gene>
<evidence type="ECO:0000256" key="1">
    <source>
        <dbReference type="SAM" id="MobiDB-lite"/>
    </source>
</evidence>
<protein>
    <submittedName>
        <fullName evidence="2">Voltage-dependent calcium channel unc-36</fullName>
    </submittedName>
</protein>
<keyword evidence="3" id="KW-1185">Reference proteome</keyword>
<dbReference type="AlphaFoldDB" id="A0AAV3Z892"/>
<sequence>MAESHVSPPQDRRAKHHNRPLKLSDEQVERVIAHIQSFKINAKLTCLDSNLQSGSGETGTLEQERALVNTEKEIYLRKAEVFYERKKAARVKSSQDLTTLAVAFDYQKALPQPYKPTNEIFYRRQLSVHSFNIHELADENVYIYVYYETVAKRGPDDVASLFSLHLSFFKLCACRGKAP</sequence>
<dbReference type="Proteomes" id="UP000735302">
    <property type="component" value="Unassembled WGS sequence"/>
</dbReference>
<reference evidence="2 3" key="1">
    <citation type="journal article" date="2021" name="Elife">
        <title>Chloroplast acquisition without the gene transfer in kleptoplastic sea slugs, Plakobranchus ocellatus.</title>
        <authorList>
            <person name="Maeda T."/>
            <person name="Takahashi S."/>
            <person name="Yoshida T."/>
            <person name="Shimamura S."/>
            <person name="Takaki Y."/>
            <person name="Nagai Y."/>
            <person name="Toyoda A."/>
            <person name="Suzuki Y."/>
            <person name="Arimoto A."/>
            <person name="Ishii H."/>
            <person name="Satoh N."/>
            <person name="Nishiyama T."/>
            <person name="Hasebe M."/>
            <person name="Maruyama T."/>
            <person name="Minagawa J."/>
            <person name="Obokata J."/>
            <person name="Shigenobu S."/>
        </authorList>
    </citation>
    <scope>NUCLEOTIDE SEQUENCE [LARGE SCALE GENOMIC DNA]</scope>
</reference>
<feature type="region of interest" description="Disordered" evidence="1">
    <location>
        <begin position="1"/>
        <end position="23"/>
    </location>
</feature>
<proteinExistence type="predicted"/>
<name>A0AAV3Z892_9GAST</name>
<evidence type="ECO:0000313" key="3">
    <source>
        <dbReference type="Proteomes" id="UP000735302"/>
    </source>
</evidence>
<evidence type="ECO:0000313" key="2">
    <source>
        <dbReference type="EMBL" id="GFN90852.1"/>
    </source>
</evidence>
<accession>A0AAV3Z892</accession>